<organism evidence="1 2">
    <name type="scientific">Microbacterium phage ValentiniPuff</name>
    <dbReference type="NCBI Taxonomy" id="2315705"/>
    <lineage>
        <taxon>Viruses</taxon>
        <taxon>Duplodnaviria</taxon>
        <taxon>Heunggongvirae</taxon>
        <taxon>Uroviricota</taxon>
        <taxon>Caudoviricetes</taxon>
        <taxon>Valentinivirus</taxon>
        <taxon>Valentinivirus valentinipuff</taxon>
    </lineage>
</organism>
<dbReference type="EMBL" id="MH825712">
    <property type="protein sequence ID" value="AYD87405.1"/>
    <property type="molecule type" value="Genomic_DNA"/>
</dbReference>
<dbReference type="Proteomes" id="UP000281993">
    <property type="component" value="Segment"/>
</dbReference>
<protein>
    <recommendedName>
        <fullName evidence="3">DUF488 domain-containing protein</fullName>
    </recommendedName>
</protein>
<proteinExistence type="predicted"/>
<dbReference type="InterPro" id="IPR007438">
    <property type="entry name" value="DUF488"/>
</dbReference>
<sequence>MATIWTCGHSNKGGDEFAALVVSAEVGTIVDVRSVPYSRHNPQFNRETLAATLEAAEVYYEWRGENLGGIRRNVDYAETIRELVARAERGERIAVMCSEGSSARCHRGSTLTPSFLQAGADVAHIEWSGKIVLVEHAAYKLF</sequence>
<reference evidence="1 2" key="1">
    <citation type="submission" date="2018-08" db="EMBL/GenBank/DDBJ databases">
        <authorList>
            <person name="Preder H."/>
            <person name="Servin-Meza L.A."/>
            <person name="Bonilla J.A."/>
            <person name="Klyczek K."/>
            <person name="Garlena R.A."/>
            <person name="Russell D.A."/>
            <person name="Pope W.H."/>
            <person name="Jacobs-Sera D."/>
            <person name="Hatfull G.F."/>
        </authorList>
    </citation>
    <scope>NUCLEOTIDE SEQUENCE [LARGE SCALE GENOMIC DNA]</scope>
</reference>
<name>A0A386KP92_9CAUD</name>
<accession>A0A386KP92</accession>
<keyword evidence="2" id="KW-1185">Reference proteome</keyword>
<evidence type="ECO:0000313" key="2">
    <source>
        <dbReference type="Proteomes" id="UP000281993"/>
    </source>
</evidence>
<evidence type="ECO:0000313" key="1">
    <source>
        <dbReference type="EMBL" id="AYD87405.1"/>
    </source>
</evidence>
<dbReference type="PANTHER" id="PTHR39337">
    <property type="entry name" value="BLR5642 PROTEIN"/>
    <property type="match status" value="1"/>
</dbReference>
<dbReference type="InterPro" id="IPR014519">
    <property type="entry name" value="UCP024492"/>
</dbReference>
<gene>
    <name evidence="1" type="primary">112</name>
    <name evidence="1" type="ORF">SEA_VALENTINIPUFF_112</name>
</gene>
<dbReference type="PIRSF" id="PIRSF024492">
    <property type="entry name" value="UCP024492"/>
    <property type="match status" value="1"/>
</dbReference>
<evidence type="ECO:0008006" key="3">
    <source>
        <dbReference type="Google" id="ProtNLM"/>
    </source>
</evidence>
<dbReference type="Pfam" id="PF04343">
    <property type="entry name" value="DUF488"/>
    <property type="match status" value="1"/>
</dbReference>
<dbReference type="PANTHER" id="PTHR39337:SF1">
    <property type="entry name" value="BLR5642 PROTEIN"/>
    <property type="match status" value="1"/>
</dbReference>